<protein>
    <submittedName>
        <fullName evidence="1">Uncharacterized protein</fullName>
    </submittedName>
</protein>
<accession>A0A6S6U7W5</accession>
<dbReference type="AlphaFoldDB" id="A0A6S6U7W5"/>
<dbReference type="Pfam" id="PF14014">
    <property type="entry name" value="DUF4230"/>
    <property type="match status" value="1"/>
</dbReference>
<organism evidence="1">
    <name type="scientific">uncultured Sulfurovum sp</name>
    <dbReference type="NCBI Taxonomy" id="269237"/>
    <lineage>
        <taxon>Bacteria</taxon>
        <taxon>Pseudomonadati</taxon>
        <taxon>Campylobacterota</taxon>
        <taxon>Epsilonproteobacteria</taxon>
        <taxon>Campylobacterales</taxon>
        <taxon>Sulfurovaceae</taxon>
        <taxon>Sulfurovum</taxon>
        <taxon>environmental samples</taxon>
    </lineage>
</organism>
<gene>
    <name evidence="1" type="ORF">HELGO_WM59768</name>
</gene>
<dbReference type="EMBL" id="CACVAU010000087">
    <property type="protein sequence ID" value="CAA6826337.1"/>
    <property type="molecule type" value="Genomic_DNA"/>
</dbReference>
<sequence length="88" mass="10125">MLSLPTSKILHVYPEQTPTIELYKRHGIGNILGQPSDSEKDKARNEAKNMLIRDARNADILNRATEQAKKYIEEYVISFGYTVKFVQK</sequence>
<reference evidence="1" key="1">
    <citation type="submission" date="2020-01" db="EMBL/GenBank/DDBJ databases">
        <authorList>
            <person name="Meier V. D."/>
            <person name="Meier V D."/>
        </authorList>
    </citation>
    <scope>NUCLEOTIDE SEQUENCE</scope>
    <source>
        <strain evidence="1">HLG_WM_MAG_05</strain>
    </source>
</reference>
<name>A0A6S6U7W5_9BACT</name>
<evidence type="ECO:0000313" key="1">
    <source>
        <dbReference type="EMBL" id="CAA6826337.1"/>
    </source>
</evidence>
<dbReference type="InterPro" id="IPR025324">
    <property type="entry name" value="DUF4230"/>
</dbReference>
<proteinExistence type="predicted"/>